<gene>
    <name evidence="2" type="ORF">GCM10010170_015650</name>
</gene>
<evidence type="ECO:0000313" key="2">
    <source>
        <dbReference type="EMBL" id="GAA2335663.1"/>
    </source>
</evidence>
<organism evidence="2 3">
    <name type="scientific">Dactylosporangium salmoneum</name>
    <dbReference type="NCBI Taxonomy" id="53361"/>
    <lineage>
        <taxon>Bacteria</taxon>
        <taxon>Bacillati</taxon>
        <taxon>Actinomycetota</taxon>
        <taxon>Actinomycetes</taxon>
        <taxon>Micromonosporales</taxon>
        <taxon>Micromonosporaceae</taxon>
        <taxon>Dactylosporangium</taxon>
    </lineage>
</organism>
<evidence type="ECO:0000313" key="3">
    <source>
        <dbReference type="Proteomes" id="UP001501444"/>
    </source>
</evidence>
<protein>
    <recommendedName>
        <fullName evidence="4">DUF3558 domain-containing protein</fullName>
    </recommendedName>
</protein>
<proteinExistence type="predicted"/>
<evidence type="ECO:0008006" key="4">
    <source>
        <dbReference type="Google" id="ProtNLM"/>
    </source>
</evidence>
<dbReference type="RefSeq" id="WP_344611575.1">
    <property type="nucleotide sequence ID" value="NZ_BAAARV010000016.1"/>
</dbReference>
<name>A0ABP5SP65_9ACTN</name>
<keyword evidence="1" id="KW-0732">Signal</keyword>
<dbReference type="PROSITE" id="PS51257">
    <property type="entry name" value="PROKAR_LIPOPROTEIN"/>
    <property type="match status" value="1"/>
</dbReference>
<reference evidence="3" key="1">
    <citation type="journal article" date="2019" name="Int. J. Syst. Evol. Microbiol.">
        <title>The Global Catalogue of Microorganisms (GCM) 10K type strain sequencing project: providing services to taxonomists for standard genome sequencing and annotation.</title>
        <authorList>
            <consortium name="The Broad Institute Genomics Platform"/>
            <consortium name="The Broad Institute Genome Sequencing Center for Infectious Disease"/>
            <person name="Wu L."/>
            <person name="Ma J."/>
        </authorList>
    </citation>
    <scope>NUCLEOTIDE SEQUENCE [LARGE SCALE GENOMIC DNA]</scope>
    <source>
        <strain evidence="3">JCM 3272</strain>
    </source>
</reference>
<keyword evidence="3" id="KW-1185">Reference proteome</keyword>
<dbReference type="Proteomes" id="UP001501444">
    <property type="component" value="Unassembled WGS sequence"/>
</dbReference>
<dbReference type="EMBL" id="BAAARV010000016">
    <property type="protein sequence ID" value="GAA2335663.1"/>
    <property type="molecule type" value="Genomic_DNA"/>
</dbReference>
<comment type="caution">
    <text evidence="2">The sequence shown here is derived from an EMBL/GenBank/DDBJ whole genome shotgun (WGS) entry which is preliminary data.</text>
</comment>
<accession>A0ABP5SP65</accession>
<evidence type="ECO:0000256" key="1">
    <source>
        <dbReference type="SAM" id="SignalP"/>
    </source>
</evidence>
<sequence length="324" mass="33459">MRTRILAVVALVALAITGCAKQLDGPEAPAGSPEIHDAWTSCKDLPERTPTGPAGLEGQADALMLPRLPDDFAPVAVVLCAMEIQDGPGGAKNQARVERRTTDVRELTAALRLPGLRPPADAACSLEAVILPFFAVLDAGGHWLQPGVAGDGCGHPRIEVRNALQHLHSTVVSSTVINEIESSAAAQSGCAQRYTDMVGTVTSDAGAKLDGPFEPATSDVRLCIYTVPASEQGSAKPAGDFERGGPLAAAAWAELRAAMLAAGPAAPCTAHAGRFAMFQPAGNGPGGVWVELDGCHRMWAEVATGGGSLRQAGIELVERINKAV</sequence>
<feature type="signal peptide" evidence="1">
    <location>
        <begin position="1"/>
        <end position="20"/>
    </location>
</feature>
<feature type="chain" id="PRO_5046847276" description="DUF3558 domain-containing protein" evidence="1">
    <location>
        <begin position="21"/>
        <end position="324"/>
    </location>
</feature>